<dbReference type="PROSITE" id="PS50011">
    <property type="entry name" value="PROTEIN_KINASE_DOM"/>
    <property type="match status" value="1"/>
</dbReference>
<organism evidence="2 3">
    <name type="scientific">Rhizophagus irregularis (strain DAOM 197198w)</name>
    <name type="common">Glomus intraradices</name>
    <dbReference type="NCBI Taxonomy" id="1432141"/>
    <lineage>
        <taxon>Eukaryota</taxon>
        <taxon>Fungi</taxon>
        <taxon>Fungi incertae sedis</taxon>
        <taxon>Mucoromycota</taxon>
        <taxon>Glomeromycotina</taxon>
        <taxon>Glomeromycetes</taxon>
        <taxon>Glomerales</taxon>
        <taxon>Glomeraceae</taxon>
        <taxon>Rhizophagus</taxon>
    </lineage>
</organism>
<evidence type="ECO:0000259" key="1">
    <source>
        <dbReference type="PROSITE" id="PS50011"/>
    </source>
</evidence>
<dbReference type="Proteomes" id="UP000022910">
    <property type="component" value="Unassembled WGS sequence"/>
</dbReference>
<dbReference type="InterPro" id="IPR000719">
    <property type="entry name" value="Prot_kinase_dom"/>
</dbReference>
<dbReference type="SUPFAM" id="SSF56112">
    <property type="entry name" value="Protein kinase-like (PK-like)"/>
    <property type="match status" value="1"/>
</dbReference>
<dbReference type="OrthoDB" id="2213591at2759"/>
<evidence type="ECO:0000313" key="2">
    <source>
        <dbReference type="EMBL" id="EXX68051.1"/>
    </source>
</evidence>
<keyword evidence="3" id="KW-1185">Reference proteome</keyword>
<dbReference type="InterPro" id="IPR011009">
    <property type="entry name" value="Kinase-like_dom_sf"/>
</dbReference>
<dbReference type="GO" id="GO:0004674">
    <property type="term" value="F:protein serine/threonine kinase activity"/>
    <property type="evidence" value="ECO:0007669"/>
    <property type="project" value="TreeGrafter"/>
</dbReference>
<dbReference type="STRING" id="1432141.A0A015L677"/>
<feature type="domain" description="Protein kinase" evidence="1">
    <location>
        <begin position="1"/>
        <end position="185"/>
    </location>
</feature>
<dbReference type="Pfam" id="PF07714">
    <property type="entry name" value="PK_Tyr_Ser-Thr"/>
    <property type="match status" value="1"/>
</dbReference>
<comment type="caution">
    <text evidence="2">The sequence shown here is derived from an EMBL/GenBank/DDBJ whole genome shotgun (WGS) entry which is preliminary data.</text>
</comment>
<reference evidence="2 3" key="1">
    <citation type="submission" date="2014-02" db="EMBL/GenBank/DDBJ databases">
        <title>Single nucleus genome sequencing reveals high similarity among nuclei of an endomycorrhizal fungus.</title>
        <authorList>
            <person name="Lin K."/>
            <person name="Geurts R."/>
            <person name="Zhang Z."/>
            <person name="Limpens E."/>
            <person name="Saunders D.G."/>
            <person name="Mu D."/>
            <person name="Pang E."/>
            <person name="Cao H."/>
            <person name="Cha H."/>
            <person name="Lin T."/>
            <person name="Zhou Q."/>
            <person name="Shang Y."/>
            <person name="Li Y."/>
            <person name="Ivanov S."/>
            <person name="Sharma T."/>
            <person name="Velzen R.V."/>
            <person name="Ruijter N.D."/>
            <person name="Aanen D.K."/>
            <person name="Win J."/>
            <person name="Kamoun S."/>
            <person name="Bisseling T."/>
            <person name="Huang S."/>
        </authorList>
    </citation>
    <scope>NUCLEOTIDE SEQUENCE [LARGE SCALE GENOMIC DNA]</scope>
    <source>
        <strain evidence="3">DAOM197198w</strain>
    </source>
</reference>
<protein>
    <submittedName>
        <fullName evidence="2">Cla4p</fullName>
    </submittedName>
</protein>
<dbReference type="EMBL" id="JEMT01017438">
    <property type="protein sequence ID" value="EXX68051.1"/>
    <property type="molecule type" value="Genomic_DNA"/>
</dbReference>
<dbReference type="InterPro" id="IPR051681">
    <property type="entry name" value="Ser/Thr_Kinases-Pseudokinases"/>
</dbReference>
<accession>A0A015L677</accession>
<dbReference type="HOGENOM" id="CLU_000288_7_0_1"/>
<dbReference type="PANTHER" id="PTHR44329">
    <property type="entry name" value="SERINE/THREONINE-PROTEIN KINASE TNNI3K-RELATED"/>
    <property type="match status" value="1"/>
</dbReference>
<dbReference type="InterPro" id="IPR001245">
    <property type="entry name" value="Ser-Thr/Tyr_kinase_cat_dom"/>
</dbReference>
<sequence>MFVMRYYENGDLYSYLEESMGILCWRDIIDILWSISTGLEFIHEYNLVHGHLHGGNILVENEMNSIDAKITDTGLHGPADKSMASQQIYGVVPFVAPEIFKKNLPTKESDIYSFASQICECLGNWVSAVNDDPHPSDLSNQFDTAEEIKFKNIGKLELNKISYHEKAIYISRPLDSINIESSESK</sequence>
<evidence type="ECO:0000313" key="3">
    <source>
        <dbReference type="Proteomes" id="UP000022910"/>
    </source>
</evidence>
<dbReference type="GO" id="GO:0005524">
    <property type="term" value="F:ATP binding"/>
    <property type="evidence" value="ECO:0007669"/>
    <property type="project" value="InterPro"/>
</dbReference>
<dbReference type="AlphaFoldDB" id="A0A015L677"/>
<dbReference type="Gene3D" id="1.10.510.10">
    <property type="entry name" value="Transferase(Phosphotransferase) domain 1"/>
    <property type="match status" value="1"/>
</dbReference>
<name>A0A015L677_RHIIW</name>
<gene>
    <name evidence="2" type="ORF">RirG_108570</name>
</gene>
<proteinExistence type="predicted"/>